<reference evidence="2" key="1">
    <citation type="journal article" date="2010" name="Genome Res.">
        <title>Population genomic sequencing of Coccidioides fungi reveals recent hybridization and transposon control.</title>
        <authorList>
            <person name="Neafsey D.E."/>
            <person name="Barker B.M."/>
            <person name="Sharpton T.J."/>
            <person name="Stajich J.E."/>
            <person name="Park D.J."/>
            <person name="Whiston E."/>
            <person name="Hung C.-Y."/>
            <person name="McMahan C."/>
            <person name="White J."/>
            <person name="Sykes S."/>
            <person name="Heiman D."/>
            <person name="Young S."/>
            <person name="Zeng Q."/>
            <person name="Abouelleil A."/>
            <person name="Aftuck L."/>
            <person name="Bessette D."/>
            <person name="Brown A."/>
            <person name="FitzGerald M."/>
            <person name="Lui A."/>
            <person name="Macdonald J.P."/>
            <person name="Priest M."/>
            <person name="Orbach M.J."/>
            <person name="Galgiani J.N."/>
            <person name="Kirkland T.N."/>
            <person name="Cole G.T."/>
            <person name="Birren B.W."/>
            <person name="Henn M.R."/>
            <person name="Taylor J.W."/>
            <person name="Rounsley S.D."/>
        </authorList>
    </citation>
    <scope>NUCLEOTIDE SEQUENCE [LARGE SCALE GENOMIC DNA]</scope>
    <source>
        <strain evidence="2">RMSCC 2394</strain>
    </source>
</reference>
<evidence type="ECO:0000313" key="1">
    <source>
        <dbReference type="EMBL" id="KMP01206.1"/>
    </source>
</evidence>
<dbReference type="AlphaFoldDB" id="A0A0J6XY84"/>
<dbReference type="Proteomes" id="UP000054565">
    <property type="component" value="Unassembled WGS sequence"/>
</dbReference>
<proteinExistence type="predicted"/>
<organism evidence="1 2">
    <name type="scientific">Coccidioides immitis RMSCC 2394</name>
    <dbReference type="NCBI Taxonomy" id="404692"/>
    <lineage>
        <taxon>Eukaryota</taxon>
        <taxon>Fungi</taxon>
        <taxon>Dikarya</taxon>
        <taxon>Ascomycota</taxon>
        <taxon>Pezizomycotina</taxon>
        <taxon>Eurotiomycetes</taxon>
        <taxon>Eurotiomycetidae</taxon>
        <taxon>Onygenales</taxon>
        <taxon>Onygenaceae</taxon>
        <taxon>Coccidioides</taxon>
    </lineage>
</organism>
<dbReference type="EMBL" id="DS028093">
    <property type="protein sequence ID" value="KMP01206.1"/>
    <property type="molecule type" value="Genomic_DNA"/>
</dbReference>
<name>A0A0J6XY84_COCIT</name>
<sequence length="105" mass="11985">MTVTPPLLKGLVVGASHTIVPYPYPDKRRFGNRLGRLRPINLSAVRSWEAEPKYHSTTFPPIPAVLMRRISIQPWVLDKRRDRSTMMKFFLGLGSVSVPRNLRSS</sequence>
<evidence type="ECO:0000313" key="2">
    <source>
        <dbReference type="Proteomes" id="UP000054565"/>
    </source>
</evidence>
<protein>
    <submittedName>
        <fullName evidence="1">Uncharacterized protein</fullName>
    </submittedName>
</protein>
<gene>
    <name evidence="1" type="ORF">CIRG_01346</name>
</gene>
<accession>A0A0J6XY84</accession>